<proteinExistence type="predicted"/>
<feature type="compositionally biased region" description="Basic and acidic residues" evidence="1">
    <location>
        <begin position="1"/>
        <end position="12"/>
    </location>
</feature>
<evidence type="ECO:0000313" key="3">
    <source>
        <dbReference type="Proteomes" id="UP000248259"/>
    </source>
</evidence>
<name>A0A323V0R5_9RHOO</name>
<evidence type="ECO:0000256" key="1">
    <source>
        <dbReference type="SAM" id="MobiDB-lite"/>
    </source>
</evidence>
<accession>A0A323V0R5</accession>
<protein>
    <submittedName>
        <fullName evidence="2">Uncharacterized protein</fullName>
    </submittedName>
</protein>
<dbReference type="EMBL" id="QKOE01000002">
    <property type="protein sequence ID" value="PZA17683.1"/>
    <property type="molecule type" value="Genomic_DNA"/>
</dbReference>
<dbReference type="Proteomes" id="UP000248259">
    <property type="component" value="Unassembled WGS sequence"/>
</dbReference>
<feature type="region of interest" description="Disordered" evidence="1">
    <location>
        <begin position="85"/>
        <end position="110"/>
    </location>
</feature>
<comment type="caution">
    <text evidence="2">The sequence shown here is derived from an EMBL/GenBank/DDBJ whole genome shotgun (WGS) entry which is preliminary data.</text>
</comment>
<gene>
    <name evidence="2" type="ORF">DNK49_03910</name>
</gene>
<reference evidence="2 3" key="1">
    <citation type="submission" date="2018-06" db="EMBL/GenBank/DDBJ databases">
        <title>Azoarcus communis strain SWub3 genome.</title>
        <authorList>
            <person name="Zorraquino Salvo V."/>
            <person name="Toubiana D."/>
            <person name="Blumwald E."/>
        </authorList>
    </citation>
    <scope>NUCLEOTIDE SEQUENCE [LARGE SCALE GENOMIC DNA]</scope>
    <source>
        <strain evidence="2 3">SWub3</strain>
    </source>
</reference>
<dbReference type="AlphaFoldDB" id="A0A323V0R5"/>
<keyword evidence="3" id="KW-1185">Reference proteome</keyword>
<organism evidence="2 3">
    <name type="scientific">Parazoarcus communis SWub3 = DSM 12120</name>
    <dbReference type="NCBI Taxonomy" id="1121029"/>
    <lineage>
        <taxon>Bacteria</taxon>
        <taxon>Pseudomonadati</taxon>
        <taxon>Pseudomonadota</taxon>
        <taxon>Betaproteobacteria</taxon>
        <taxon>Rhodocyclales</taxon>
        <taxon>Zoogloeaceae</taxon>
        <taxon>Parazoarcus</taxon>
    </lineage>
</organism>
<sequence>MTVCDPRPDDRGGSTGDEGQGGATVQRNPQFSGFIRLPGRCIMYASSGAGAWPAAYRFKLNPGRGMYWHGDIFNAIWRQAPESARTVRCTPPPGRHLNRIGRQAGQADWG</sequence>
<feature type="compositionally biased region" description="Gly residues" evidence="1">
    <location>
        <begin position="13"/>
        <end position="22"/>
    </location>
</feature>
<feature type="region of interest" description="Disordered" evidence="1">
    <location>
        <begin position="1"/>
        <end position="29"/>
    </location>
</feature>
<evidence type="ECO:0000313" key="2">
    <source>
        <dbReference type="EMBL" id="PZA17683.1"/>
    </source>
</evidence>